<dbReference type="GO" id="GO:0016747">
    <property type="term" value="F:acyltransferase activity, transferring groups other than amino-acyl groups"/>
    <property type="evidence" value="ECO:0007669"/>
    <property type="project" value="InterPro"/>
</dbReference>
<dbReference type="AlphaFoldDB" id="A0A1D8NHU3"/>
<name>A0A1D8NHU3_YARLL</name>
<proteinExistence type="predicted"/>
<sequence length="510" mass="57971">MMTTFEDTSHPIQLRGDELNLDSAAQVEPLTVVLKDQVTTATIYPIRNLQSVPQTLQYFLFDEFNMELERGDTFPHYHPIQFDDFQNFWFGTFSAIMLLGNEPLIRDDRAWEKECLGSFFIRPNYPGRSCHICTANFLVNAGIRGQGIGRTLVESYIEWAPKLGYTYSVFNLVYETNVAARKIFDALSFKKVGRIKGAGHLKDNENGPVDALIYGKELIEETDESIGELRFDKIKYYLETGKYPPQSDRQEKSRLRSSAAHYRLRDGKLMLKDREVVSDPERQIQIATEVHKQSHAGINKSTSIITESYHWTRIKETVAAAIRNCVECREVARPPIKRIKKDDFEDLSALQVHQHVPSSSEQQTQQTQQTQSQSQHQSQQSRNTGMMNLGSHMPLGYNMNQIGRLQADLGLDTEDGQQLMASVAAQNRENENAANIASNNQQMSQFDVDLASYNQDEQLTRHDNIPVDPQVENAFEEHVHGGEEIAIARALIQANESSEGKDDPSDFFSQ</sequence>
<evidence type="ECO:0000256" key="1">
    <source>
        <dbReference type="SAM" id="MobiDB-lite"/>
    </source>
</evidence>
<dbReference type="InterPro" id="IPR015416">
    <property type="entry name" value="Znf_H2C2_histone_UAS-bd"/>
</dbReference>
<feature type="region of interest" description="Disordered" evidence="1">
    <location>
        <begin position="352"/>
        <end position="395"/>
    </location>
</feature>
<gene>
    <name evidence="2" type="ORF">YALI1_E12541g</name>
</gene>
<dbReference type="KEGG" id="yli:2912579"/>
<dbReference type="OrthoDB" id="10264707at2759"/>
<dbReference type="Proteomes" id="UP000182444">
    <property type="component" value="Chromosome 1E"/>
</dbReference>
<evidence type="ECO:0000313" key="2">
    <source>
        <dbReference type="EMBL" id="AOW05205.1"/>
    </source>
</evidence>
<reference evidence="2 3" key="1">
    <citation type="journal article" date="2016" name="PLoS ONE">
        <title>Sequence Assembly of Yarrowia lipolytica Strain W29/CLIB89 Shows Transposable Element Diversity.</title>
        <authorList>
            <person name="Magnan C."/>
            <person name="Yu J."/>
            <person name="Chang I."/>
            <person name="Jahn E."/>
            <person name="Kanomata Y."/>
            <person name="Wu J."/>
            <person name="Zeller M."/>
            <person name="Oakes M."/>
            <person name="Baldi P."/>
            <person name="Sandmeyer S."/>
        </authorList>
    </citation>
    <scope>NUCLEOTIDE SEQUENCE [LARGE SCALE GENOMIC DNA]</scope>
    <source>
        <strain evidence="3">CLIB89(W29)</strain>
    </source>
</reference>
<organism evidence="2 3">
    <name type="scientific">Yarrowia lipolytica</name>
    <name type="common">Candida lipolytica</name>
    <dbReference type="NCBI Taxonomy" id="4952"/>
    <lineage>
        <taxon>Eukaryota</taxon>
        <taxon>Fungi</taxon>
        <taxon>Dikarya</taxon>
        <taxon>Ascomycota</taxon>
        <taxon>Saccharomycotina</taxon>
        <taxon>Dipodascomycetes</taxon>
        <taxon>Dipodascales</taxon>
        <taxon>Dipodascales incertae sedis</taxon>
        <taxon>Yarrowia</taxon>
    </lineage>
</organism>
<dbReference type="VEuPathDB" id="FungiDB:YALI0_E09977g"/>
<dbReference type="EMBL" id="CP017557">
    <property type="protein sequence ID" value="AOW05205.1"/>
    <property type="molecule type" value="Genomic_DNA"/>
</dbReference>
<dbReference type="PANTHER" id="PTHR43138">
    <property type="entry name" value="ACETYLTRANSFERASE, GNAT FAMILY"/>
    <property type="match status" value="1"/>
</dbReference>
<dbReference type="Gene3D" id="1.10.340.70">
    <property type="match status" value="1"/>
</dbReference>
<evidence type="ECO:0000313" key="3">
    <source>
        <dbReference type="Proteomes" id="UP000182444"/>
    </source>
</evidence>
<dbReference type="CDD" id="cd04301">
    <property type="entry name" value="NAT_SF"/>
    <property type="match status" value="1"/>
</dbReference>
<accession>A0A1D8NHU3</accession>
<dbReference type="RefSeq" id="XP_503758.1">
    <property type="nucleotide sequence ID" value="XM_503758.3"/>
</dbReference>
<dbReference type="InterPro" id="IPR052742">
    <property type="entry name" value="Mito_N-acetyltransferase"/>
</dbReference>
<dbReference type="Pfam" id="PF09337">
    <property type="entry name" value="zf-H2C2"/>
    <property type="match status" value="1"/>
</dbReference>
<dbReference type="SUPFAM" id="SSF55729">
    <property type="entry name" value="Acyl-CoA N-acyltransferases (Nat)"/>
    <property type="match status" value="1"/>
</dbReference>
<protein>
    <submittedName>
        <fullName evidence="2">Uncharacterized protein</fullName>
    </submittedName>
</protein>
<dbReference type="InterPro" id="IPR016181">
    <property type="entry name" value="Acyl_CoA_acyltransferase"/>
</dbReference>
<dbReference type="Gene3D" id="3.40.630.30">
    <property type="match status" value="1"/>
</dbReference>
<dbReference type="GO" id="GO:0005634">
    <property type="term" value="C:nucleus"/>
    <property type="evidence" value="ECO:0007669"/>
    <property type="project" value="TreeGrafter"/>
</dbReference>
<dbReference type="eggNOG" id="ENOG502QRFX">
    <property type="taxonomic scope" value="Eukaryota"/>
</dbReference>
<dbReference type="Pfam" id="PF00583">
    <property type="entry name" value="Acetyltransf_1"/>
    <property type="match status" value="1"/>
</dbReference>
<dbReference type="VEuPathDB" id="FungiDB:YALI1_E12541g"/>
<dbReference type="InterPro" id="IPR000182">
    <property type="entry name" value="GNAT_dom"/>
</dbReference>
<dbReference type="PROSITE" id="PS51186">
    <property type="entry name" value="GNAT"/>
    <property type="match status" value="1"/>
</dbReference>
<feature type="compositionally biased region" description="Low complexity" evidence="1">
    <location>
        <begin position="358"/>
        <end position="381"/>
    </location>
</feature>
<dbReference type="GeneID" id="2912579"/>
<dbReference type="PANTHER" id="PTHR43138:SF2">
    <property type="entry name" value="PROTEIN SPT10"/>
    <property type="match status" value="1"/>
</dbReference>